<proteinExistence type="predicted"/>
<dbReference type="InterPro" id="IPR050963">
    <property type="entry name" value="Sirohydro_Cobaltochel/CbiX"/>
</dbReference>
<evidence type="ECO:0000313" key="4">
    <source>
        <dbReference type="Proteomes" id="UP000295504"/>
    </source>
</evidence>
<comment type="caution">
    <text evidence="3">The sequence shown here is derived from an EMBL/GenBank/DDBJ whole genome shotgun (WGS) entry which is preliminary data.</text>
</comment>
<dbReference type="Proteomes" id="UP000295504">
    <property type="component" value="Unassembled WGS sequence"/>
</dbReference>
<dbReference type="PANTHER" id="PTHR33542:SF3">
    <property type="entry name" value="SIROHYDROCHLORIN FERROCHELATASE, CHLOROPLASTIC"/>
    <property type="match status" value="1"/>
</dbReference>
<reference evidence="3 4" key="1">
    <citation type="submission" date="2019-03" db="EMBL/GenBank/DDBJ databases">
        <title>Genomic Encyclopedia of Type Strains, Phase IV (KMG-IV): sequencing the most valuable type-strain genomes for metagenomic binning, comparative biology and taxonomic classification.</title>
        <authorList>
            <person name="Goeker M."/>
        </authorList>
    </citation>
    <scope>NUCLEOTIDE SEQUENCE [LARGE SCALE GENOMIC DNA]</scope>
    <source>
        <strain evidence="3 4">DSM 100013</strain>
    </source>
</reference>
<protein>
    <submittedName>
        <fullName evidence="3">Sirohydrochlorin cobaltochelatase</fullName>
    </submittedName>
</protein>
<gene>
    <name evidence="3" type="ORF">EDD79_100558</name>
</gene>
<dbReference type="PANTHER" id="PTHR33542">
    <property type="entry name" value="SIROHYDROCHLORIN FERROCHELATASE, CHLOROPLASTIC"/>
    <property type="match status" value="1"/>
</dbReference>
<dbReference type="GO" id="GO:0046872">
    <property type="term" value="F:metal ion binding"/>
    <property type="evidence" value="ECO:0007669"/>
    <property type="project" value="UniProtKB-KW"/>
</dbReference>
<name>A0A4R2UBZ6_9FIRM</name>
<dbReference type="EMBL" id="SLYC01000005">
    <property type="protein sequence ID" value="TCQ05243.1"/>
    <property type="molecule type" value="Genomic_DNA"/>
</dbReference>
<sequence length="117" mass="13251">MKGIIIIGHGSRNKEAQSQFIQVVDKVREKTQLVVEGAFMELAEPGFFDVIKKLEDMGIIEITVYPLFLFSGVHINEDIPQMIGEAEQKHPGIMFRMLEPIGVREELINIVVNSIKE</sequence>
<dbReference type="CDD" id="cd03416">
    <property type="entry name" value="CbiX_SirB_N"/>
    <property type="match status" value="1"/>
</dbReference>
<evidence type="ECO:0000256" key="1">
    <source>
        <dbReference type="ARBA" id="ARBA00022723"/>
    </source>
</evidence>
<dbReference type="RefSeq" id="WP_165913620.1">
    <property type="nucleotide sequence ID" value="NZ_CP058648.1"/>
</dbReference>
<accession>A0A4R2UBZ6</accession>
<dbReference type="GO" id="GO:0016829">
    <property type="term" value="F:lyase activity"/>
    <property type="evidence" value="ECO:0007669"/>
    <property type="project" value="UniProtKB-KW"/>
</dbReference>
<dbReference type="InterPro" id="IPR002762">
    <property type="entry name" value="CbiX-like"/>
</dbReference>
<evidence type="ECO:0000313" key="3">
    <source>
        <dbReference type="EMBL" id="TCQ05243.1"/>
    </source>
</evidence>
<keyword evidence="1" id="KW-0479">Metal-binding</keyword>
<dbReference type="AlphaFoldDB" id="A0A4R2UBZ6"/>
<keyword evidence="4" id="KW-1185">Reference proteome</keyword>
<keyword evidence="2" id="KW-0456">Lyase</keyword>
<dbReference type="Gene3D" id="3.40.50.1400">
    <property type="match status" value="1"/>
</dbReference>
<dbReference type="Pfam" id="PF01903">
    <property type="entry name" value="CbiX"/>
    <property type="match status" value="1"/>
</dbReference>
<evidence type="ECO:0000256" key="2">
    <source>
        <dbReference type="ARBA" id="ARBA00023239"/>
    </source>
</evidence>
<dbReference type="SUPFAM" id="SSF53800">
    <property type="entry name" value="Chelatase"/>
    <property type="match status" value="1"/>
</dbReference>
<organism evidence="3 4">
    <name type="scientific">Serpentinicella alkaliphila</name>
    <dbReference type="NCBI Taxonomy" id="1734049"/>
    <lineage>
        <taxon>Bacteria</taxon>
        <taxon>Bacillati</taxon>
        <taxon>Bacillota</taxon>
        <taxon>Clostridia</taxon>
        <taxon>Peptostreptococcales</taxon>
        <taxon>Natronincolaceae</taxon>
        <taxon>Serpentinicella</taxon>
    </lineage>
</organism>